<proteinExistence type="predicted"/>
<evidence type="ECO:0000259" key="2">
    <source>
        <dbReference type="Pfam" id="PF06826"/>
    </source>
</evidence>
<dbReference type="InterPro" id="IPR006512">
    <property type="entry name" value="YidE_YbjL"/>
</dbReference>
<dbReference type="AlphaFoldDB" id="A0A376MLI3"/>
<organism evidence="3 4">
    <name type="scientific">Escherichia coli</name>
    <dbReference type="NCBI Taxonomy" id="562"/>
    <lineage>
        <taxon>Bacteria</taxon>
        <taxon>Pseudomonadati</taxon>
        <taxon>Pseudomonadota</taxon>
        <taxon>Gammaproteobacteria</taxon>
        <taxon>Enterobacterales</taxon>
        <taxon>Enterobacteriaceae</taxon>
        <taxon>Escherichia</taxon>
    </lineage>
</organism>
<evidence type="ECO:0000256" key="1">
    <source>
        <dbReference type="SAM" id="SignalP"/>
    </source>
</evidence>
<feature type="signal peptide" evidence="1">
    <location>
        <begin position="1"/>
        <end position="21"/>
    </location>
</feature>
<protein>
    <submittedName>
        <fullName evidence="3">Putative transport protein YidE</fullName>
    </submittedName>
</protein>
<sequence>MNYLTMCGMLAGSMTDPPALAFANNLHPTSGAAALSYATVYPLVMFLRIITPNYWRCSSGVSVNSSPGGVAVNGTPPGIRWHF</sequence>
<dbReference type="EMBL" id="UGAW01000001">
    <property type="protein sequence ID" value="STG51359.1"/>
    <property type="molecule type" value="Genomic_DNA"/>
</dbReference>
<gene>
    <name evidence="3" type="primary">yidE_1</name>
    <name evidence="3" type="ORF">NCTC11112_01795</name>
</gene>
<dbReference type="Pfam" id="PF06826">
    <property type="entry name" value="Asp-Al_Ex"/>
    <property type="match status" value="1"/>
</dbReference>
<evidence type="ECO:0000313" key="3">
    <source>
        <dbReference type="EMBL" id="STG51359.1"/>
    </source>
</evidence>
<dbReference type="Proteomes" id="UP000254817">
    <property type="component" value="Unassembled WGS sequence"/>
</dbReference>
<name>A0A376MLI3_ECOLX</name>
<reference evidence="3 4" key="1">
    <citation type="submission" date="2018-06" db="EMBL/GenBank/DDBJ databases">
        <authorList>
            <consortium name="Pathogen Informatics"/>
            <person name="Doyle S."/>
        </authorList>
    </citation>
    <scope>NUCLEOTIDE SEQUENCE [LARGE SCALE GENOMIC DNA]</scope>
    <source>
        <strain evidence="3 4">NCTC11112</strain>
    </source>
</reference>
<keyword evidence="1" id="KW-0732">Signal</keyword>
<accession>A0A376MLI3</accession>
<feature type="domain" description="YidE/YbjL duplication" evidence="2">
    <location>
        <begin position="1"/>
        <end position="52"/>
    </location>
</feature>
<evidence type="ECO:0000313" key="4">
    <source>
        <dbReference type="Proteomes" id="UP000254817"/>
    </source>
</evidence>
<feature type="chain" id="PRO_5016771945" evidence="1">
    <location>
        <begin position="22"/>
        <end position="83"/>
    </location>
</feature>